<accession>A0AAD9ID20</accession>
<gene>
    <name evidence="1" type="ORF">QBZ16_001682</name>
</gene>
<dbReference type="EMBL" id="JASFZW010000014">
    <property type="protein sequence ID" value="KAK2075574.1"/>
    <property type="molecule type" value="Genomic_DNA"/>
</dbReference>
<sequence>MADYDAPERGLFGSGRSWFGKRTAPPFTLLDLRLQNLFPIRVTLSRTGILPARVGLRKDIVFLDLIRKRFPLPNGLWVSANAGVQHVGTSVRQSIRDQFHPFVGAHLELGGGPGDDNIVFGGASGLSWKQRIPAYSNVQFPALTTFQGPLASRGSERFEATSGIQAAPGQALTVHIDHYNLIFDL</sequence>
<comment type="caution">
    <text evidence="1">The sequence shown here is derived from an EMBL/GenBank/DDBJ whole genome shotgun (WGS) entry which is preliminary data.</text>
</comment>
<organism evidence="1 2">
    <name type="scientific">Prototheca wickerhamii</name>
    <dbReference type="NCBI Taxonomy" id="3111"/>
    <lineage>
        <taxon>Eukaryota</taxon>
        <taxon>Viridiplantae</taxon>
        <taxon>Chlorophyta</taxon>
        <taxon>core chlorophytes</taxon>
        <taxon>Trebouxiophyceae</taxon>
        <taxon>Chlorellales</taxon>
        <taxon>Chlorellaceae</taxon>
        <taxon>Prototheca</taxon>
    </lineage>
</organism>
<evidence type="ECO:0000313" key="1">
    <source>
        <dbReference type="EMBL" id="KAK2075574.1"/>
    </source>
</evidence>
<keyword evidence="2" id="KW-1185">Reference proteome</keyword>
<evidence type="ECO:0000313" key="2">
    <source>
        <dbReference type="Proteomes" id="UP001255856"/>
    </source>
</evidence>
<name>A0AAD9ID20_PROWI</name>
<reference evidence="1" key="1">
    <citation type="submission" date="2021-01" db="EMBL/GenBank/DDBJ databases">
        <authorList>
            <person name="Eckstrom K.M.E."/>
        </authorList>
    </citation>
    <scope>NUCLEOTIDE SEQUENCE</scope>
    <source>
        <strain evidence="1">UVCC 0001</strain>
    </source>
</reference>
<dbReference type="Proteomes" id="UP001255856">
    <property type="component" value="Unassembled WGS sequence"/>
</dbReference>
<proteinExistence type="predicted"/>
<dbReference type="AlphaFoldDB" id="A0AAD9ID20"/>
<protein>
    <submittedName>
        <fullName evidence="1">Uncharacterized protein</fullName>
    </submittedName>
</protein>